<dbReference type="OrthoDB" id="10048028at2759"/>
<evidence type="ECO:0000259" key="16">
    <source>
        <dbReference type="PROSITE" id="PS50050"/>
    </source>
</evidence>
<comment type="subcellular location">
    <subcellularLocation>
        <location evidence="1">Cell membrane</location>
        <topology evidence="1">Single-pass membrane protein</topology>
    </subcellularLocation>
</comment>
<evidence type="ECO:0000256" key="2">
    <source>
        <dbReference type="ARBA" id="ARBA00022475"/>
    </source>
</evidence>
<dbReference type="AlphaFoldDB" id="A0A662YWF0"/>
<proteinExistence type="predicted"/>
<feature type="disulfide bond" evidence="11">
    <location>
        <begin position="36"/>
        <end position="49"/>
    </location>
</feature>
<evidence type="ECO:0000256" key="6">
    <source>
        <dbReference type="ARBA" id="ARBA00022737"/>
    </source>
</evidence>
<dbReference type="PROSITE" id="PS50050">
    <property type="entry name" value="TNFR_NGFR_2"/>
    <property type="match status" value="4"/>
</dbReference>
<dbReference type="Gene3D" id="6.10.250.1780">
    <property type="match status" value="1"/>
</dbReference>
<evidence type="ECO:0000259" key="15">
    <source>
        <dbReference type="PROSITE" id="PS50017"/>
    </source>
</evidence>
<feature type="disulfide bond" evidence="11">
    <location>
        <begin position="120"/>
        <end position="138"/>
    </location>
</feature>
<dbReference type="InterPro" id="IPR001368">
    <property type="entry name" value="TNFR/NGFR_Cys_rich_reg"/>
</dbReference>
<evidence type="ECO:0000256" key="9">
    <source>
        <dbReference type="ARBA" id="ARBA00023157"/>
    </source>
</evidence>
<comment type="caution">
    <text evidence="11">Lacks conserved residue(s) required for the propagation of feature annotation.</text>
</comment>
<reference evidence="17 18" key="1">
    <citation type="submission" date="2019-01" db="EMBL/GenBank/DDBJ databases">
        <title>Draft Genome and Complete Hox-Cluster Characterization of the Sterlet Sturgeon (Acipenser ruthenus).</title>
        <authorList>
            <person name="Wei Q."/>
        </authorList>
    </citation>
    <scope>NUCLEOTIDE SEQUENCE [LARGE SCALE GENOMIC DNA]</scope>
    <source>
        <strain evidence="17">WHYD16114868_AA</strain>
        <tissue evidence="17">Blood</tissue>
    </source>
</reference>
<feature type="compositionally biased region" description="Polar residues" evidence="12">
    <location>
        <begin position="265"/>
        <end position="278"/>
    </location>
</feature>
<feature type="region of interest" description="Disordered" evidence="12">
    <location>
        <begin position="265"/>
        <end position="311"/>
    </location>
</feature>
<protein>
    <submittedName>
        <fullName evidence="17">Tumor necrosis factor receptor superfamily member 16</fullName>
    </submittedName>
</protein>
<keyword evidence="6" id="KW-0677">Repeat</keyword>
<dbReference type="PROSITE" id="PS50017">
    <property type="entry name" value="DEATH_DOMAIN"/>
    <property type="match status" value="1"/>
</dbReference>
<feature type="disulfide bond" evidence="11">
    <location>
        <begin position="78"/>
        <end position="91"/>
    </location>
</feature>
<dbReference type="InterPro" id="IPR022325">
    <property type="entry name" value="TNFR_16"/>
</dbReference>
<dbReference type="SUPFAM" id="SSF57586">
    <property type="entry name" value="TNF receptor-like"/>
    <property type="match status" value="3"/>
</dbReference>
<keyword evidence="9 11" id="KW-1015">Disulfide bond</keyword>
<feature type="domain" description="TNFR-Cys" evidence="16">
    <location>
        <begin position="58"/>
        <end position="99"/>
    </location>
</feature>
<dbReference type="FunFam" id="2.10.50.10:FF:000012">
    <property type="entry name" value="tumor necrosis factor receptor superfamily member 16"/>
    <property type="match status" value="1"/>
</dbReference>
<feature type="disulfide bond" evidence="11">
    <location>
        <begin position="162"/>
        <end position="180"/>
    </location>
</feature>
<dbReference type="Pfam" id="PF00020">
    <property type="entry name" value="TNFR_c6"/>
    <property type="match status" value="3"/>
</dbReference>
<dbReference type="SMART" id="SM00208">
    <property type="entry name" value="TNFR"/>
    <property type="match status" value="4"/>
</dbReference>
<dbReference type="FunFam" id="2.10.50.10:FF:000013">
    <property type="entry name" value="Tumor necrosis factor receptor superfamily member 16"/>
    <property type="match status" value="1"/>
</dbReference>
<dbReference type="Pfam" id="PF18422">
    <property type="entry name" value="TNFR_16_TM"/>
    <property type="match status" value="1"/>
</dbReference>
<evidence type="ECO:0000256" key="7">
    <source>
        <dbReference type="ARBA" id="ARBA00022989"/>
    </source>
</evidence>
<feature type="domain" description="TNFR-Cys" evidence="16">
    <location>
        <begin position="100"/>
        <end position="138"/>
    </location>
</feature>
<dbReference type="GO" id="GO:0009986">
    <property type="term" value="C:cell surface"/>
    <property type="evidence" value="ECO:0007669"/>
    <property type="project" value="TreeGrafter"/>
</dbReference>
<dbReference type="Gene3D" id="2.10.50.10">
    <property type="entry name" value="Tumor Necrosis Factor Receptor, subunit A, domain 2"/>
    <property type="match status" value="3"/>
</dbReference>
<evidence type="ECO:0000313" key="17">
    <source>
        <dbReference type="EMBL" id="RXN00202.1"/>
    </source>
</evidence>
<feature type="repeat" description="TNFR-Cys" evidence="11">
    <location>
        <begin position="58"/>
        <end position="99"/>
    </location>
</feature>
<name>A0A662YWF0_ACIRT</name>
<feature type="signal peptide" evidence="14">
    <location>
        <begin position="1"/>
        <end position="20"/>
    </location>
</feature>
<feature type="transmembrane region" description="Helical" evidence="13">
    <location>
        <begin position="235"/>
        <end position="255"/>
    </location>
</feature>
<evidence type="ECO:0000256" key="14">
    <source>
        <dbReference type="SAM" id="SignalP"/>
    </source>
</evidence>
<evidence type="ECO:0000256" key="12">
    <source>
        <dbReference type="SAM" id="MobiDB-lite"/>
    </source>
</evidence>
<dbReference type="GO" id="GO:0005035">
    <property type="term" value="F:death receptor activity"/>
    <property type="evidence" value="ECO:0007669"/>
    <property type="project" value="TreeGrafter"/>
</dbReference>
<evidence type="ECO:0000256" key="13">
    <source>
        <dbReference type="SAM" id="Phobius"/>
    </source>
</evidence>
<dbReference type="EMBL" id="SCEB01000222">
    <property type="protein sequence ID" value="RXN00202.1"/>
    <property type="molecule type" value="Genomic_DNA"/>
</dbReference>
<dbReference type="SMART" id="SM00005">
    <property type="entry name" value="DEATH"/>
    <property type="match status" value="1"/>
</dbReference>
<feature type="disulfide bond" evidence="11">
    <location>
        <begin position="159"/>
        <end position="172"/>
    </location>
</feature>
<dbReference type="Gene3D" id="1.10.533.10">
    <property type="entry name" value="Death Domain, Fas"/>
    <property type="match status" value="1"/>
</dbReference>
<dbReference type="CDD" id="cd08311">
    <property type="entry name" value="Death_p75NR"/>
    <property type="match status" value="1"/>
</dbReference>
<feature type="repeat" description="TNFR-Cys" evidence="11">
    <location>
        <begin position="100"/>
        <end position="138"/>
    </location>
</feature>
<feature type="disulfide bond" evidence="11">
    <location>
        <begin position="81"/>
        <end position="99"/>
    </location>
</feature>
<feature type="domain" description="Death" evidence="15">
    <location>
        <begin position="347"/>
        <end position="410"/>
    </location>
</feature>
<dbReference type="InterPro" id="IPR041448">
    <property type="entry name" value="TNFR16_TM"/>
</dbReference>
<keyword evidence="7 13" id="KW-1133">Transmembrane helix</keyword>
<sequence length="416" mass="45454">MEFVVYLFVLLLGAVGVLTAQEPCDSQQYTASGQCCEMCQPGEGMVKKCGAKQTVCAPCIDSETFSENYSSTETCRPCTQCKGLLRMKAPCTESADAICVCDYNYYMDKVTGDCQACTLCPLGHGVWRECAEDMDTVCEPCPEGTYSDQESSVDPCLPCTICEDEEYEMESCTLTSDSLCKELNPRFFTPTPTMDMTDNTLGGGIPKITPPTDTVTTTNPSSTRMGGVGMDQNLIPIYCSILAAVVLGLIAFIVFKKWNSCKQNKQGANNRTVNQTPSPEGEKLHSDSGISVDSQSLQEQQQLQQQQSLSQPPVVKVDGNLFTILPPHKQEEVETLLAEKSAEEDMDWCSLAGLLGYQEEHIDTFRQEEHPVKALLSDWGSKDCATLDALCTALRKIKRDDIAESLSPEPTATSAV</sequence>
<accession>A0A662YWF0</accession>
<dbReference type="GO" id="GO:0006915">
    <property type="term" value="P:apoptotic process"/>
    <property type="evidence" value="ECO:0007669"/>
    <property type="project" value="UniProtKB-KW"/>
</dbReference>
<gene>
    <name evidence="17" type="ORF">EOD39_10022</name>
</gene>
<dbReference type="InterPro" id="IPR034046">
    <property type="entry name" value="TNFRSF16_N"/>
</dbReference>
<evidence type="ECO:0000256" key="3">
    <source>
        <dbReference type="ARBA" id="ARBA00022692"/>
    </source>
</evidence>
<evidence type="ECO:0000256" key="10">
    <source>
        <dbReference type="ARBA" id="ARBA00023180"/>
    </source>
</evidence>
<dbReference type="GO" id="GO:0005886">
    <property type="term" value="C:plasma membrane"/>
    <property type="evidence" value="ECO:0007669"/>
    <property type="project" value="UniProtKB-SubCell"/>
</dbReference>
<dbReference type="InterPro" id="IPR000488">
    <property type="entry name" value="Death_dom"/>
</dbReference>
<evidence type="ECO:0000256" key="11">
    <source>
        <dbReference type="PROSITE-ProRule" id="PRU00206"/>
    </source>
</evidence>
<keyword evidence="3 13" id="KW-0812">Transmembrane</keyword>
<dbReference type="PRINTS" id="PR01966">
    <property type="entry name" value="TNFACTORR16"/>
</dbReference>
<feature type="domain" description="TNFR-Cys" evidence="16">
    <location>
        <begin position="23"/>
        <end position="56"/>
    </location>
</feature>
<dbReference type="PROSITE" id="PS00652">
    <property type="entry name" value="TNFR_NGFR_1"/>
    <property type="match status" value="2"/>
</dbReference>
<evidence type="ECO:0000256" key="8">
    <source>
        <dbReference type="ARBA" id="ARBA00023136"/>
    </source>
</evidence>
<feature type="chain" id="PRO_5024887449" evidence="14">
    <location>
        <begin position="21"/>
        <end position="416"/>
    </location>
</feature>
<feature type="region of interest" description="Disordered" evidence="12">
    <location>
        <begin position="203"/>
        <end position="224"/>
    </location>
</feature>
<dbReference type="InterPro" id="IPR011029">
    <property type="entry name" value="DEATH-like_dom_sf"/>
</dbReference>
<evidence type="ECO:0000313" key="18">
    <source>
        <dbReference type="Proteomes" id="UP000289886"/>
    </source>
</evidence>
<dbReference type="PANTHER" id="PTHR46605">
    <property type="entry name" value="TUMOR NECROSIS FACTOR RECEPTOR"/>
    <property type="match status" value="1"/>
</dbReference>
<feature type="compositionally biased region" description="Low complexity" evidence="12">
    <location>
        <begin position="210"/>
        <end position="223"/>
    </location>
</feature>
<dbReference type="GO" id="GO:0007266">
    <property type="term" value="P:Rho protein signal transduction"/>
    <property type="evidence" value="ECO:0007669"/>
    <property type="project" value="TreeGrafter"/>
</dbReference>
<dbReference type="CDD" id="cd13416">
    <property type="entry name" value="TNFRSF16"/>
    <property type="match status" value="1"/>
</dbReference>
<dbReference type="PANTHER" id="PTHR46605:SF3">
    <property type="entry name" value="TUMOR NECROSIS FACTOR RECEPTOR SUPERFAMILY MEMBER 16"/>
    <property type="match status" value="1"/>
</dbReference>
<evidence type="ECO:0000256" key="1">
    <source>
        <dbReference type="ARBA" id="ARBA00004162"/>
    </source>
</evidence>
<evidence type="ECO:0000256" key="5">
    <source>
        <dbReference type="ARBA" id="ARBA00022729"/>
    </source>
</evidence>
<feature type="disulfide bond" evidence="11">
    <location>
        <begin position="141"/>
        <end position="156"/>
    </location>
</feature>
<organism evidence="17 18">
    <name type="scientific">Acipenser ruthenus</name>
    <name type="common">Sterlet sturgeon</name>
    <dbReference type="NCBI Taxonomy" id="7906"/>
    <lineage>
        <taxon>Eukaryota</taxon>
        <taxon>Metazoa</taxon>
        <taxon>Chordata</taxon>
        <taxon>Craniata</taxon>
        <taxon>Vertebrata</taxon>
        <taxon>Euteleostomi</taxon>
        <taxon>Actinopterygii</taxon>
        <taxon>Chondrostei</taxon>
        <taxon>Acipenseriformes</taxon>
        <taxon>Acipenseridae</taxon>
        <taxon>Acipenser</taxon>
    </lineage>
</organism>
<evidence type="ECO:0000256" key="4">
    <source>
        <dbReference type="ARBA" id="ARBA00022703"/>
    </source>
</evidence>
<keyword evidence="8 13" id="KW-0472">Membrane</keyword>
<keyword evidence="10" id="KW-0325">Glycoprotein</keyword>
<feature type="disulfide bond" evidence="11">
    <location>
        <begin position="117"/>
        <end position="130"/>
    </location>
</feature>
<comment type="caution">
    <text evidence="17">The sequence shown here is derived from an EMBL/GenBank/DDBJ whole genome shotgun (WGS) entry which is preliminary data.</text>
</comment>
<dbReference type="SUPFAM" id="SSF47986">
    <property type="entry name" value="DEATH domain"/>
    <property type="match status" value="1"/>
</dbReference>
<keyword evidence="4" id="KW-0053">Apoptosis</keyword>
<feature type="domain" description="TNFR-Cys" evidence="16">
    <location>
        <begin position="140"/>
        <end position="180"/>
    </location>
</feature>
<dbReference type="InterPro" id="IPR052302">
    <property type="entry name" value="Neurotrophin_rcpt-DD"/>
</dbReference>
<dbReference type="Proteomes" id="UP000289886">
    <property type="component" value="Unassembled WGS sequence"/>
</dbReference>
<feature type="repeat" description="TNFR-Cys" evidence="11">
    <location>
        <begin position="23"/>
        <end position="56"/>
    </location>
</feature>
<keyword evidence="5 14" id="KW-0732">Signal</keyword>
<dbReference type="GO" id="GO:0048406">
    <property type="term" value="F:nerve growth factor binding"/>
    <property type="evidence" value="ECO:0007669"/>
    <property type="project" value="TreeGrafter"/>
</dbReference>
<dbReference type="Pfam" id="PF00531">
    <property type="entry name" value="Death"/>
    <property type="match status" value="1"/>
</dbReference>
<keyword evidence="18" id="KW-1185">Reference proteome</keyword>
<dbReference type="GO" id="GO:0015026">
    <property type="term" value="F:coreceptor activity"/>
    <property type="evidence" value="ECO:0007669"/>
    <property type="project" value="TreeGrafter"/>
</dbReference>
<keyword evidence="2" id="KW-1003">Cell membrane</keyword>
<feature type="compositionally biased region" description="Low complexity" evidence="12">
    <location>
        <begin position="294"/>
        <end position="311"/>
    </location>
</feature>
<keyword evidence="17" id="KW-0675">Receptor</keyword>
<feature type="repeat" description="TNFR-Cys" evidence="11">
    <location>
        <begin position="140"/>
        <end position="180"/>
    </location>
</feature>